<evidence type="ECO:0000256" key="6">
    <source>
        <dbReference type="ARBA" id="ARBA00023027"/>
    </source>
</evidence>
<evidence type="ECO:0000256" key="1">
    <source>
        <dbReference type="ARBA" id="ARBA00005109"/>
    </source>
</evidence>
<dbReference type="InterPro" id="IPR029154">
    <property type="entry name" value="HIBADH-like_NADP-bd"/>
</dbReference>
<dbReference type="Gene3D" id="1.10.1040.10">
    <property type="entry name" value="N-(1-d-carboxylethyl)-l-norvaline Dehydrogenase, domain 2"/>
    <property type="match status" value="1"/>
</dbReference>
<comment type="pathway">
    <text evidence="1 9">Amino-acid degradation; L-valine degradation.</text>
</comment>
<dbReference type="Pfam" id="PF03446">
    <property type="entry name" value="NAD_binding_2"/>
    <property type="match status" value="1"/>
</dbReference>
<evidence type="ECO:0000256" key="2">
    <source>
        <dbReference type="ARBA" id="ARBA00006013"/>
    </source>
</evidence>
<dbReference type="EMBL" id="QEAN01000196">
    <property type="protein sequence ID" value="TPX43550.1"/>
    <property type="molecule type" value="Genomic_DNA"/>
</dbReference>
<accession>A0A507CWL1</accession>
<dbReference type="Pfam" id="PF14833">
    <property type="entry name" value="NAD_binding_11"/>
    <property type="match status" value="1"/>
</dbReference>
<dbReference type="PROSITE" id="PS00895">
    <property type="entry name" value="3_HYDROXYISOBUT_DH"/>
    <property type="match status" value="1"/>
</dbReference>
<dbReference type="SUPFAM" id="SSF51735">
    <property type="entry name" value="NAD(P)-binding Rossmann-fold domains"/>
    <property type="match status" value="1"/>
</dbReference>
<dbReference type="GO" id="GO:0008442">
    <property type="term" value="F:3-hydroxyisobutyrate dehydrogenase activity"/>
    <property type="evidence" value="ECO:0007669"/>
    <property type="project" value="UniProtKB-EC"/>
</dbReference>
<feature type="domain" description="6-phosphogluconate dehydrogenase NADP-binding" evidence="10">
    <location>
        <begin position="30"/>
        <end position="196"/>
    </location>
</feature>
<dbReference type="EMBL" id="QEAN01000196">
    <property type="protein sequence ID" value="TPX43546.1"/>
    <property type="molecule type" value="Genomic_DNA"/>
</dbReference>
<dbReference type="InterPro" id="IPR011548">
    <property type="entry name" value="HIBADH"/>
</dbReference>
<dbReference type="Proteomes" id="UP000320475">
    <property type="component" value="Unassembled WGS sequence"/>
</dbReference>
<dbReference type="NCBIfam" id="TIGR01692">
    <property type="entry name" value="HIBADH"/>
    <property type="match status" value="1"/>
</dbReference>
<organism evidence="13 15">
    <name type="scientific">Synchytrium endobioticum</name>
    <dbReference type="NCBI Taxonomy" id="286115"/>
    <lineage>
        <taxon>Eukaryota</taxon>
        <taxon>Fungi</taxon>
        <taxon>Fungi incertae sedis</taxon>
        <taxon>Chytridiomycota</taxon>
        <taxon>Chytridiomycota incertae sedis</taxon>
        <taxon>Chytridiomycetes</taxon>
        <taxon>Synchytriales</taxon>
        <taxon>Synchytriaceae</taxon>
        <taxon>Synchytrium</taxon>
    </lineage>
</organism>
<proteinExistence type="inferred from homology"/>
<dbReference type="SUPFAM" id="SSF48179">
    <property type="entry name" value="6-phosphogluconate dehydrogenase C-terminal domain-like"/>
    <property type="match status" value="1"/>
</dbReference>
<dbReference type="FunFam" id="1.10.1040.10:FF:000006">
    <property type="entry name" value="3-hydroxyisobutyrate dehydrogenase"/>
    <property type="match status" value="1"/>
</dbReference>
<dbReference type="STRING" id="286115.A0A507CWL1"/>
<evidence type="ECO:0000256" key="5">
    <source>
        <dbReference type="ARBA" id="ARBA00023002"/>
    </source>
</evidence>
<dbReference type="OrthoDB" id="435038at2759"/>
<evidence type="ECO:0000313" key="16">
    <source>
        <dbReference type="Proteomes" id="UP000320475"/>
    </source>
</evidence>
<dbReference type="PIRSF" id="PIRSF000103">
    <property type="entry name" value="HIBADH"/>
    <property type="match status" value="1"/>
</dbReference>
<evidence type="ECO:0000256" key="7">
    <source>
        <dbReference type="ARBA" id="ARBA00049197"/>
    </source>
</evidence>
<dbReference type="GO" id="GO:0051287">
    <property type="term" value="F:NAD binding"/>
    <property type="evidence" value="ECO:0007669"/>
    <property type="project" value="InterPro"/>
</dbReference>
<dbReference type="InterPro" id="IPR006115">
    <property type="entry name" value="6PGDH_NADP-bd"/>
</dbReference>
<evidence type="ECO:0000256" key="9">
    <source>
        <dbReference type="RuleBase" id="RU910714"/>
    </source>
</evidence>
<feature type="active site" evidence="8">
    <location>
        <position position="205"/>
    </location>
</feature>
<protein>
    <recommendedName>
        <fullName evidence="3 9">3-hydroxyisobutyrate dehydrogenase</fullName>
        <shortName evidence="9">HIBADH</shortName>
        <ecNumber evidence="3 9">1.1.1.31</ecNumber>
    </recommendedName>
</protein>
<evidence type="ECO:0000259" key="11">
    <source>
        <dbReference type="Pfam" id="PF14833"/>
    </source>
</evidence>
<dbReference type="VEuPathDB" id="FungiDB:SeMB42_g04680"/>
<dbReference type="EC" id="1.1.1.31" evidence="3 9"/>
<dbReference type="GO" id="GO:0005739">
    <property type="term" value="C:mitochondrion"/>
    <property type="evidence" value="ECO:0007669"/>
    <property type="project" value="TreeGrafter"/>
</dbReference>
<evidence type="ECO:0000313" key="15">
    <source>
        <dbReference type="Proteomes" id="UP000317494"/>
    </source>
</evidence>
<dbReference type="InterPro" id="IPR036291">
    <property type="entry name" value="NAD(P)-bd_dom_sf"/>
</dbReference>
<dbReference type="EMBL" id="QEAM01000264">
    <property type="protein sequence ID" value="TPX42574.1"/>
    <property type="molecule type" value="Genomic_DNA"/>
</dbReference>
<evidence type="ECO:0000256" key="4">
    <source>
        <dbReference type="ARBA" id="ARBA00022456"/>
    </source>
</evidence>
<dbReference type="Proteomes" id="UP000317494">
    <property type="component" value="Unassembled WGS sequence"/>
</dbReference>
<dbReference type="VEuPathDB" id="FungiDB:SeMB42_g04684"/>
<dbReference type="GO" id="GO:0050661">
    <property type="term" value="F:NADP binding"/>
    <property type="evidence" value="ECO:0007669"/>
    <property type="project" value="InterPro"/>
</dbReference>
<evidence type="ECO:0000259" key="10">
    <source>
        <dbReference type="Pfam" id="PF03446"/>
    </source>
</evidence>
<keyword evidence="5 9" id="KW-0560">Oxidoreductase</keyword>
<comment type="catalytic activity">
    <reaction evidence="7 9">
        <text>3-hydroxy-2-methylpropanoate + NAD(+) = 2-methyl-3-oxopropanoate + NADH + H(+)</text>
        <dbReference type="Rhea" id="RHEA:17681"/>
        <dbReference type="ChEBI" id="CHEBI:11805"/>
        <dbReference type="ChEBI" id="CHEBI:15378"/>
        <dbReference type="ChEBI" id="CHEBI:57540"/>
        <dbReference type="ChEBI" id="CHEBI:57700"/>
        <dbReference type="ChEBI" id="CHEBI:57945"/>
        <dbReference type="EC" id="1.1.1.31"/>
    </reaction>
</comment>
<dbReference type="PANTHER" id="PTHR22981:SF7">
    <property type="entry name" value="3-HYDROXYISOBUTYRATE DEHYDROGENASE, MITOCHONDRIAL"/>
    <property type="match status" value="1"/>
</dbReference>
<dbReference type="InterPro" id="IPR015815">
    <property type="entry name" value="HIBADH-related"/>
</dbReference>
<comment type="similarity">
    <text evidence="2">Belongs to the HIBADH-related family. 3-hydroxyisobutyrate dehydrogenase subfamily.</text>
</comment>
<reference evidence="15 16" key="1">
    <citation type="journal article" date="2019" name="Sci. Rep.">
        <title>Comparative genomics of chytrid fungi reveal insights into the obligate biotrophic and pathogenic lifestyle of Synchytrium endobioticum.</title>
        <authorList>
            <person name="van de Vossenberg B.T.L.H."/>
            <person name="Warris S."/>
            <person name="Nguyen H.D.T."/>
            <person name="van Gent-Pelzer M.P.E."/>
            <person name="Joly D.L."/>
            <person name="van de Geest H.C."/>
            <person name="Bonants P.J.M."/>
            <person name="Smith D.S."/>
            <person name="Levesque C.A."/>
            <person name="van der Lee T.A.J."/>
        </authorList>
    </citation>
    <scope>NUCLEOTIDE SEQUENCE [LARGE SCALE GENOMIC DNA]</scope>
    <source>
        <strain evidence="12 16">LEV6574</strain>
        <strain evidence="13 15">MB42</strain>
    </source>
</reference>
<dbReference type="GO" id="GO:0006574">
    <property type="term" value="P:L-valine catabolic process"/>
    <property type="evidence" value="ECO:0007669"/>
    <property type="project" value="UniProtKB-UniPathway"/>
</dbReference>
<feature type="domain" description="3-hydroxyisobutyrate dehydrogenase-like NAD-binding" evidence="11">
    <location>
        <begin position="199"/>
        <end position="323"/>
    </location>
</feature>
<name>A0A507CWL1_9FUNG</name>
<dbReference type="PANTHER" id="PTHR22981">
    <property type="entry name" value="3-HYDROXYISOBUTYRATE DEHYDROGENASE-RELATED"/>
    <property type="match status" value="1"/>
</dbReference>
<dbReference type="Gene3D" id="3.40.50.720">
    <property type="entry name" value="NAD(P)-binding Rossmann-like Domain"/>
    <property type="match status" value="1"/>
</dbReference>
<dbReference type="UniPathway" id="UPA00362"/>
<evidence type="ECO:0000256" key="3">
    <source>
        <dbReference type="ARBA" id="ARBA00012991"/>
    </source>
</evidence>
<keyword evidence="6 9" id="KW-0520">NAD</keyword>
<keyword evidence="4 9" id="KW-0101">Branched-chain amino acid catabolism</keyword>
<sequence length="335" mass="35249">MTARTRCPLALSPSRRIFACRSYSTTRPHTIGFIGLGQMGYNMAANLLAKTSSSHLVISDTSEPVLARFTDQHAQHTHRIAVAHTPQAVAQQCDMLITMLPQPHHVRAVYLGPAGVLHGLRPGCVCIDASTVDPATARAVHAAVGARAAMLDAPVSGGIAGAKNATLTFMVGGPRAAFARATPVLECMGSRIEYCGDAGSGQAVKICNNMMLGIAMLGAAEAMNLGVRMGIDATLLARVLNASSGRCWALDSYNPCPGVMDDVPASRGYEGGFGNTLMAKDLGLAVQAANEVKSTVVLGSTALQIYNQVASTPGFENKDFSSVFLWLNDNLKKYQ</sequence>
<keyword evidence="15" id="KW-1185">Reference proteome</keyword>
<dbReference type="InterPro" id="IPR013328">
    <property type="entry name" value="6PGD_dom2"/>
</dbReference>
<dbReference type="InterPro" id="IPR002204">
    <property type="entry name" value="3-OH-isobutyrate_DH-rel_CS"/>
</dbReference>
<evidence type="ECO:0000313" key="13">
    <source>
        <dbReference type="EMBL" id="TPX43546.1"/>
    </source>
</evidence>
<dbReference type="AlphaFoldDB" id="A0A507CWL1"/>
<evidence type="ECO:0000313" key="12">
    <source>
        <dbReference type="EMBL" id="TPX42574.1"/>
    </source>
</evidence>
<gene>
    <name evidence="12" type="ORF">SeLEV6574_g05526</name>
    <name evidence="14" type="ORF">SeMB42_g04680</name>
    <name evidence="13" type="ORF">SeMB42_g04684</name>
</gene>
<evidence type="ECO:0000256" key="8">
    <source>
        <dbReference type="PIRSR" id="PIRSR000103-1"/>
    </source>
</evidence>
<evidence type="ECO:0000313" key="14">
    <source>
        <dbReference type="EMBL" id="TPX43550.1"/>
    </source>
</evidence>
<dbReference type="InterPro" id="IPR008927">
    <property type="entry name" value="6-PGluconate_DH-like_C_sf"/>
</dbReference>
<comment type="caution">
    <text evidence="13">The sequence shown here is derived from an EMBL/GenBank/DDBJ whole genome shotgun (WGS) entry which is preliminary data.</text>
</comment>